<dbReference type="OrthoDB" id="6287422at2759"/>
<evidence type="ECO:0000313" key="4">
    <source>
        <dbReference type="RefSeq" id="XP_025425902.1"/>
    </source>
</evidence>
<dbReference type="RefSeq" id="XP_025425902.1">
    <property type="nucleotide sequence ID" value="XM_025570117.1"/>
</dbReference>
<evidence type="ECO:0000259" key="2">
    <source>
        <dbReference type="Pfam" id="PF19314"/>
    </source>
</evidence>
<protein>
    <submittedName>
        <fullName evidence="4">UPF0518 protein AGAP011705 isoform X1</fullName>
    </submittedName>
</protein>
<reference evidence="4" key="1">
    <citation type="submission" date="2025-08" db="UniProtKB">
        <authorList>
            <consortium name="RefSeq"/>
        </authorList>
    </citation>
    <scope>IDENTIFICATION</scope>
    <source>
        <tissue evidence="4">Whole body</tissue>
    </source>
</reference>
<sequence>MSWFKRSRGFEKIDNLDLSACFDSFNKHWQQTFEIIERFQTSKGVIRYDDIVAVINHLNQLIKLLLLDVQSSKSTNQSRCLEYFLNNQLLGKLYSWSLKTDRYKSYLKLEQLKVYGVLLSEFRGHQLLSDDSILNPLLLILNSYDGDCLSVEIEKHLVTVLRQFCVVLSHHPSILSNVLKENTKNSKCIILSLLVAFIHRDGSIGEEARDALLIFVSLSRQNDILANIITSKSNVSPVLATGLSGLYSVLPRKLEIENDCYRLSPENIEDVPELNNFLASVELCNAVAKICHKTVYDQLLDYLYHGFLLPVVGPALMQDFENNCSFNTHLSWVAEEEVATATIYLDLLLRSVTHPGLLQTFIKFILCQRFEKIKIIELLVNRINNKSFKVCIATLALMETILDLNCEDVMLELVLKYLVPCTHIMLSQRSRIKQVDSYCKSADIFLSLMPDVFKHRNINSQTLYSEYRCYLNCARIKIAECAIETKHWTYLYDGENPSYTIVEFKTNDVENDQNSILSADDSSSGYESFKAMKDIDKLLGNDDGKPSDDIFSNTSSPCESDSPTCFIRQSAFKTKEPFTQYPCLGPFLEALFSKLENMPEQDFRINLRLTAVITRLSVYNKPLIQSLLLNHSMIFQPCIRSLFQILRFLKQTIEIKLSGRIEKIIEAEAFLIERENKLSNTQNNRSTSGKVSEPFFRGEPKRRSISVAFGAMFKRNSGHKDAILESTTNGYRYYKENKKENESLDLPINAIILAEWLKELSAICQEHAIS</sequence>
<dbReference type="Pfam" id="PF10257">
    <property type="entry name" value="RAI16-like"/>
    <property type="match status" value="1"/>
</dbReference>
<dbReference type="PANTHER" id="PTHR21705">
    <property type="entry name" value="RAI16 PROTEIN-RELATED"/>
    <property type="match status" value="1"/>
</dbReference>
<proteinExistence type="inferred from homology"/>
<dbReference type="InterPro" id="IPR019384">
    <property type="entry name" value="FHIP"/>
</dbReference>
<dbReference type="AlphaFoldDB" id="A0A8B8GUA9"/>
<dbReference type="GeneID" id="112694596"/>
<organism evidence="3 4">
    <name type="scientific">Sipha flava</name>
    <name type="common">yellow sugarcane aphid</name>
    <dbReference type="NCBI Taxonomy" id="143950"/>
    <lineage>
        <taxon>Eukaryota</taxon>
        <taxon>Metazoa</taxon>
        <taxon>Ecdysozoa</taxon>
        <taxon>Arthropoda</taxon>
        <taxon>Hexapoda</taxon>
        <taxon>Insecta</taxon>
        <taxon>Pterygota</taxon>
        <taxon>Neoptera</taxon>
        <taxon>Paraneoptera</taxon>
        <taxon>Hemiptera</taxon>
        <taxon>Sternorrhyncha</taxon>
        <taxon>Aphidomorpha</taxon>
        <taxon>Aphidoidea</taxon>
        <taxon>Aphididae</taxon>
        <taxon>Sipha</taxon>
    </lineage>
</organism>
<dbReference type="PANTHER" id="PTHR21705:SF11">
    <property type="entry name" value="FHIP FAMILY PROTEIN CG3558"/>
    <property type="match status" value="1"/>
</dbReference>
<evidence type="ECO:0000256" key="1">
    <source>
        <dbReference type="ARBA" id="ARBA00024336"/>
    </source>
</evidence>
<accession>A0A8B8GUA9</accession>
<name>A0A8B8GUA9_9HEMI</name>
<gene>
    <name evidence="4" type="primary">LOC112694596</name>
</gene>
<comment type="similarity">
    <text evidence="1">Belongs to the FHIP family.</text>
</comment>
<dbReference type="Proteomes" id="UP000694846">
    <property type="component" value="Unplaced"/>
</dbReference>
<dbReference type="InterPro" id="IPR045669">
    <property type="entry name" value="FHIP_C"/>
</dbReference>
<dbReference type="Pfam" id="PF19314">
    <property type="entry name" value="DUF5917"/>
    <property type="match status" value="1"/>
</dbReference>
<keyword evidence="3" id="KW-1185">Reference proteome</keyword>
<feature type="domain" description="FHF complex subunit HOOK-interacting protein C-terminal" evidence="2">
    <location>
        <begin position="585"/>
        <end position="665"/>
    </location>
</feature>
<evidence type="ECO:0000313" key="3">
    <source>
        <dbReference type="Proteomes" id="UP000694846"/>
    </source>
</evidence>